<proteinExistence type="predicted"/>
<keyword evidence="1" id="KW-0175">Coiled coil</keyword>
<sequence>MAGRLEGQMDEFNHPGINSYDRSCDATAATQEQKKPTPQYTLQGALHFLQTEWTRLEMQRFDWETDRAELKVSSKSRLNGPRALAPCDRSFCTVLFSAGFGYITVLRRRQPR</sequence>
<name>A0A8E0RV34_9TREM</name>
<dbReference type="AlphaFoldDB" id="A0A8E0RV34"/>
<dbReference type="InterPro" id="IPR013258">
    <property type="entry name" value="Striatin_N"/>
</dbReference>
<dbReference type="Pfam" id="PF08232">
    <property type="entry name" value="Striatin"/>
    <property type="match status" value="1"/>
</dbReference>
<dbReference type="InterPro" id="IPR051488">
    <property type="entry name" value="WD_repeat_striatin"/>
</dbReference>
<feature type="domain" description="Striatin N-terminal" evidence="3">
    <location>
        <begin position="41"/>
        <end position="71"/>
    </location>
</feature>
<feature type="compositionally biased region" description="Polar residues" evidence="2">
    <location>
        <begin position="28"/>
        <end position="37"/>
    </location>
</feature>
<evidence type="ECO:0000313" key="5">
    <source>
        <dbReference type="Proteomes" id="UP000728185"/>
    </source>
</evidence>
<evidence type="ECO:0000259" key="3">
    <source>
        <dbReference type="Pfam" id="PF08232"/>
    </source>
</evidence>
<comment type="caution">
    <text evidence="4">The sequence shown here is derived from an EMBL/GenBank/DDBJ whole genome shotgun (WGS) entry which is preliminary data.</text>
</comment>
<feature type="region of interest" description="Disordered" evidence="2">
    <location>
        <begin position="1"/>
        <end position="37"/>
    </location>
</feature>
<protein>
    <recommendedName>
        <fullName evidence="3">Striatin N-terminal domain-containing protein</fullName>
    </recommendedName>
</protein>
<organism evidence="4 5">
    <name type="scientific">Fasciolopsis buskii</name>
    <dbReference type="NCBI Taxonomy" id="27845"/>
    <lineage>
        <taxon>Eukaryota</taxon>
        <taxon>Metazoa</taxon>
        <taxon>Spiralia</taxon>
        <taxon>Lophotrochozoa</taxon>
        <taxon>Platyhelminthes</taxon>
        <taxon>Trematoda</taxon>
        <taxon>Digenea</taxon>
        <taxon>Plagiorchiida</taxon>
        <taxon>Echinostomata</taxon>
        <taxon>Echinostomatoidea</taxon>
        <taxon>Fasciolidae</taxon>
        <taxon>Fasciolopsis</taxon>
    </lineage>
</organism>
<dbReference type="EMBL" id="LUCM01004219">
    <property type="protein sequence ID" value="KAA0194645.1"/>
    <property type="molecule type" value="Genomic_DNA"/>
</dbReference>
<keyword evidence="5" id="KW-1185">Reference proteome</keyword>
<dbReference type="Proteomes" id="UP000728185">
    <property type="component" value="Unassembled WGS sequence"/>
</dbReference>
<accession>A0A8E0RV34</accession>
<dbReference type="OrthoDB" id="727118at2759"/>
<gene>
    <name evidence="4" type="ORF">FBUS_10140</name>
</gene>
<evidence type="ECO:0000256" key="1">
    <source>
        <dbReference type="ARBA" id="ARBA00023054"/>
    </source>
</evidence>
<evidence type="ECO:0000256" key="2">
    <source>
        <dbReference type="SAM" id="MobiDB-lite"/>
    </source>
</evidence>
<dbReference type="PANTHER" id="PTHR15653">
    <property type="entry name" value="STRIATIN"/>
    <property type="match status" value="1"/>
</dbReference>
<dbReference type="PANTHER" id="PTHR15653:SF0">
    <property type="entry name" value="CONNECTOR OF KINASE TO AP-1, ISOFORM E"/>
    <property type="match status" value="1"/>
</dbReference>
<reference evidence="4" key="1">
    <citation type="submission" date="2019-05" db="EMBL/GenBank/DDBJ databases">
        <title>Annotation for the trematode Fasciolopsis buski.</title>
        <authorList>
            <person name="Choi Y.-J."/>
        </authorList>
    </citation>
    <scope>NUCLEOTIDE SEQUENCE</scope>
    <source>
        <strain evidence="4">HT</strain>
        <tissue evidence="4">Whole worm</tissue>
    </source>
</reference>
<evidence type="ECO:0000313" key="4">
    <source>
        <dbReference type="EMBL" id="KAA0194645.1"/>
    </source>
</evidence>